<dbReference type="EMBL" id="CP132485">
    <property type="protein sequence ID" value="WLV83479.1"/>
    <property type="molecule type" value="Genomic_DNA"/>
</dbReference>
<dbReference type="RefSeq" id="WP_168165304.1">
    <property type="nucleotide sequence ID" value="NZ_CP132484.1"/>
</dbReference>
<evidence type="ECO:0000313" key="1">
    <source>
        <dbReference type="EMBL" id="WLV83479.1"/>
    </source>
</evidence>
<organism evidence="1 2">
    <name type="scientific">Lacticaseibacillus zeae subsp. silagei</name>
    <dbReference type="NCBI Taxonomy" id="3068307"/>
    <lineage>
        <taxon>Bacteria</taxon>
        <taxon>Bacillati</taxon>
        <taxon>Bacillota</taxon>
        <taxon>Bacilli</taxon>
        <taxon>Lactobacillales</taxon>
        <taxon>Lactobacillaceae</taxon>
        <taxon>Lacticaseibacillus</taxon>
    </lineage>
</organism>
<reference evidence="1 2" key="1">
    <citation type="submission" date="2023-08" db="EMBL/GenBank/DDBJ databases">
        <authorList>
            <person name="Buchebner-Jance M."/>
        </authorList>
    </citation>
    <scope>NUCLEOTIDE SEQUENCE [LARGE SCALE GENOMIC DNA]</scope>
    <source>
        <strain evidence="1 2">NCIMB 15475</strain>
    </source>
</reference>
<gene>
    <name evidence="1" type="ORF">LACZS2_002721</name>
</gene>
<evidence type="ECO:0000313" key="2">
    <source>
        <dbReference type="Proteomes" id="UP001229832"/>
    </source>
</evidence>
<dbReference type="Proteomes" id="UP001229832">
    <property type="component" value="Chromosome"/>
</dbReference>
<sequence length="50" mass="5902">MDFVRSKTESIEVLFVVSGQKQRGDSKNCSMQRLDHIQILGMERLFWKKT</sequence>
<dbReference type="AlphaFoldDB" id="A0ABD7Z938"/>
<name>A0ABD7Z938_LACZE</name>
<keyword evidence="2" id="KW-1185">Reference proteome</keyword>
<dbReference type="GeneID" id="93270401"/>
<proteinExistence type="predicted"/>
<protein>
    <submittedName>
        <fullName evidence="1">Uncharacterized protein</fullName>
    </submittedName>
</protein>
<accession>A0ABD7Z938</accession>